<evidence type="ECO:0000256" key="1">
    <source>
        <dbReference type="SAM" id="Phobius"/>
    </source>
</evidence>
<keyword evidence="1" id="KW-0472">Membrane</keyword>
<sequence>MLKKQTGYLYEIPLFFFAYFLVCLLFMPVLSRVLPLQGIAILIIMCLGFGIVLFLGRSISEPRFRFLKIPLAIWIYLLSSAIIFPLILSMPEEIIASVILTIQAFASFWLDLRIAQRLEKRSKSNS</sequence>
<keyword evidence="1" id="KW-0812">Transmembrane</keyword>
<dbReference type="Proteomes" id="UP000178943">
    <property type="component" value="Unassembled WGS sequence"/>
</dbReference>
<comment type="caution">
    <text evidence="2">The sequence shown here is derived from an EMBL/GenBank/DDBJ whole genome shotgun (WGS) entry which is preliminary data.</text>
</comment>
<organism evidence="2 3">
    <name type="scientific">Candidatus Fischerbacteria bacterium RBG_13_37_8</name>
    <dbReference type="NCBI Taxonomy" id="1817863"/>
    <lineage>
        <taxon>Bacteria</taxon>
        <taxon>Candidatus Fischeribacteriota</taxon>
    </lineage>
</organism>
<proteinExistence type="predicted"/>
<dbReference type="EMBL" id="MFGW01000093">
    <property type="protein sequence ID" value="OGF66382.1"/>
    <property type="molecule type" value="Genomic_DNA"/>
</dbReference>
<feature type="transmembrane region" description="Helical" evidence="1">
    <location>
        <begin position="36"/>
        <end position="55"/>
    </location>
</feature>
<feature type="transmembrane region" description="Helical" evidence="1">
    <location>
        <begin position="12"/>
        <end position="30"/>
    </location>
</feature>
<feature type="transmembrane region" description="Helical" evidence="1">
    <location>
        <begin position="67"/>
        <end position="88"/>
    </location>
</feature>
<evidence type="ECO:0000313" key="2">
    <source>
        <dbReference type="EMBL" id="OGF66382.1"/>
    </source>
</evidence>
<dbReference type="AlphaFoldDB" id="A0A1F5VSD3"/>
<protein>
    <submittedName>
        <fullName evidence="2">Uncharacterized protein</fullName>
    </submittedName>
</protein>
<name>A0A1F5VSD3_9BACT</name>
<feature type="transmembrane region" description="Helical" evidence="1">
    <location>
        <begin position="94"/>
        <end position="112"/>
    </location>
</feature>
<accession>A0A1F5VSD3</accession>
<keyword evidence="1" id="KW-1133">Transmembrane helix</keyword>
<gene>
    <name evidence="2" type="ORF">A2Y62_12460</name>
</gene>
<evidence type="ECO:0000313" key="3">
    <source>
        <dbReference type="Proteomes" id="UP000178943"/>
    </source>
</evidence>
<reference evidence="2 3" key="1">
    <citation type="journal article" date="2016" name="Nat. Commun.">
        <title>Thousands of microbial genomes shed light on interconnected biogeochemical processes in an aquifer system.</title>
        <authorList>
            <person name="Anantharaman K."/>
            <person name="Brown C.T."/>
            <person name="Hug L.A."/>
            <person name="Sharon I."/>
            <person name="Castelle C.J."/>
            <person name="Probst A.J."/>
            <person name="Thomas B.C."/>
            <person name="Singh A."/>
            <person name="Wilkins M.J."/>
            <person name="Karaoz U."/>
            <person name="Brodie E.L."/>
            <person name="Williams K.H."/>
            <person name="Hubbard S.S."/>
            <person name="Banfield J.F."/>
        </authorList>
    </citation>
    <scope>NUCLEOTIDE SEQUENCE [LARGE SCALE GENOMIC DNA]</scope>
</reference>